<feature type="domain" description="Calcineurin-like phosphoesterase" evidence="1">
    <location>
        <begin position="185"/>
        <end position="406"/>
    </location>
</feature>
<dbReference type="Proteomes" id="UP000053719">
    <property type="component" value="Unassembled WGS sequence"/>
</dbReference>
<dbReference type="InterPro" id="IPR051918">
    <property type="entry name" value="STPP_CPPED1"/>
</dbReference>
<dbReference type="InterPro" id="IPR004843">
    <property type="entry name" value="Calcineurin-like_PHP"/>
</dbReference>
<sequence>MIKKRVIWLRMLALIFLTGLCISIGIHGVLADDNPIGNGKYRIENRAGDVLKDENGHLVWSKWIGHKSQIWNVDYHKSSYLNPAGYNLTSDDNPNTYIYWDRGSKGNGTKVLIGNHSKDSQYTKNWFFIKNPSYNNTYSIRNAHSPNPYLSSDDLLSITSNPSLSSFIFNPDVTVPEAKSYSLVFTSDPQYPWTDKTDDGNFEDENTKKNRSEQLIKEQYDDVNSYNNSTNNNSNIIINGDITAFGHGWQWDKMNSLMQILNRPYYIGLGNHDIENNQGDSYHDNCFKRSLDMLYKFKNKNNISRNDISTGKSSQSYAIEMPGNIFSLQLNNDPTMNYTPTWGGKPAISPNFDWIENQLSYAYHKGYNIIVNVHKPNDWKSGPNEQFKNMLKKYNVKAVFAGHYHNSVGPQYSYSNYFGNIPVYLSGSSSQKKYLITEYTDKEMKIYTVTNDDWKNTKKLTSTILFK</sequence>
<name>A0A0V8E5C4_LACLL</name>
<dbReference type="Pfam" id="PF00149">
    <property type="entry name" value="Metallophos"/>
    <property type="match status" value="1"/>
</dbReference>
<proteinExistence type="predicted"/>
<dbReference type="PANTHER" id="PTHR43143:SF1">
    <property type="entry name" value="SERINE_THREONINE-PROTEIN PHOSPHATASE CPPED1"/>
    <property type="match status" value="1"/>
</dbReference>
<dbReference type="RefSeq" id="WP_058211731.1">
    <property type="nucleotide sequence ID" value="NZ_LKLU01000071.1"/>
</dbReference>
<evidence type="ECO:0000313" key="3">
    <source>
        <dbReference type="Proteomes" id="UP000053719"/>
    </source>
</evidence>
<dbReference type="SUPFAM" id="SSF56300">
    <property type="entry name" value="Metallo-dependent phosphatases"/>
    <property type="match status" value="1"/>
</dbReference>
<dbReference type="Gene3D" id="2.80.10.50">
    <property type="match status" value="1"/>
</dbReference>
<dbReference type="InterPro" id="IPR029052">
    <property type="entry name" value="Metallo-depent_PP-like"/>
</dbReference>
<comment type="caution">
    <text evidence="2">The sequence shown here is derived from an EMBL/GenBank/DDBJ whole genome shotgun (WGS) entry which is preliminary data.</text>
</comment>
<gene>
    <name evidence="2" type="ORF">M20_1232</name>
</gene>
<dbReference type="EMBL" id="LKLU01000071">
    <property type="protein sequence ID" value="KSU21026.1"/>
    <property type="molecule type" value="Genomic_DNA"/>
</dbReference>
<dbReference type="PATRIC" id="fig|1360.114.peg.1737"/>
<dbReference type="PANTHER" id="PTHR43143">
    <property type="entry name" value="METALLOPHOSPHOESTERASE, CALCINEURIN SUPERFAMILY"/>
    <property type="match status" value="1"/>
</dbReference>
<accession>A0A0V8E5C4</accession>
<dbReference type="SUPFAM" id="SSF50370">
    <property type="entry name" value="Ricin B-like lectins"/>
    <property type="match status" value="1"/>
</dbReference>
<dbReference type="GO" id="GO:0016787">
    <property type="term" value="F:hydrolase activity"/>
    <property type="evidence" value="ECO:0007669"/>
    <property type="project" value="InterPro"/>
</dbReference>
<dbReference type="Gene3D" id="3.60.21.10">
    <property type="match status" value="1"/>
</dbReference>
<protein>
    <submittedName>
        <fullName evidence="2">Hemagglutinin-related protein</fullName>
    </submittedName>
</protein>
<reference evidence="3" key="1">
    <citation type="submission" date="2015-10" db="EMBL/GenBank/DDBJ databases">
        <title>Draft Genome Sequences of 11 Lactococcus lactis subspecies cremoris strains.</title>
        <authorList>
            <person name="Wels M."/>
            <person name="Backus L."/>
            <person name="Boekhorst J."/>
            <person name="Dijkstra A."/>
            <person name="Beerthuizen M."/>
            <person name="Kelly W."/>
            <person name="Siezen R."/>
            <person name="Bachmann H."/>
            <person name="Van Hijum S."/>
        </authorList>
    </citation>
    <scope>NUCLEOTIDE SEQUENCE [LARGE SCALE GENOMIC DNA]</scope>
    <source>
        <strain evidence="3">M20</strain>
    </source>
</reference>
<evidence type="ECO:0000259" key="1">
    <source>
        <dbReference type="Pfam" id="PF00149"/>
    </source>
</evidence>
<dbReference type="AlphaFoldDB" id="A0A0V8E5C4"/>
<dbReference type="InterPro" id="IPR035992">
    <property type="entry name" value="Ricin_B-like_lectins"/>
</dbReference>
<evidence type="ECO:0000313" key="2">
    <source>
        <dbReference type="EMBL" id="KSU21026.1"/>
    </source>
</evidence>
<organism evidence="2 3">
    <name type="scientific">Lactococcus lactis subsp. lactis</name>
    <name type="common">Streptococcus lactis</name>
    <dbReference type="NCBI Taxonomy" id="1360"/>
    <lineage>
        <taxon>Bacteria</taxon>
        <taxon>Bacillati</taxon>
        <taxon>Bacillota</taxon>
        <taxon>Bacilli</taxon>
        <taxon>Lactobacillales</taxon>
        <taxon>Streptococcaceae</taxon>
        <taxon>Lactococcus</taxon>
    </lineage>
</organism>